<dbReference type="Proteomes" id="UP000561459">
    <property type="component" value="Unassembled WGS sequence"/>
</dbReference>
<feature type="signal peptide" evidence="1">
    <location>
        <begin position="1"/>
        <end position="21"/>
    </location>
</feature>
<reference evidence="2 3" key="1">
    <citation type="submission" date="2020-08" db="EMBL/GenBank/DDBJ databases">
        <title>Genomic Encyclopedia of Type Strains, Phase IV (KMG-IV): sequencing the most valuable type-strain genomes for metagenomic binning, comparative biology and taxonomic classification.</title>
        <authorList>
            <person name="Goeker M."/>
        </authorList>
    </citation>
    <scope>NUCLEOTIDE SEQUENCE [LARGE SCALE GENOMIC DNA]</scope>
    <source>
        <strain evidence="2 3">DSM 27568</strain>
    </source>
</reference>
<name>A0A7W6C788_9SPHN</name>
<evidence type="ECO:0000313" key="3">
    <source>
        <dbReference type="Proteomes" id="UP000561459"/>
    </source>
</evidence>
<evidence type="ECO:0008006" key="4">
    <source>
        <dbReference type="Google" id="ProtNLM"/>
    </source>
</evidence>
<feature type="chain" id="PRO_5030861469" description="DUF4148 domain-containing protein" evidence="1">
    <location>
        <begin position="22"/>
        <end position="114"/>
    </location>
</feature>
<organism evidence="2 3">
    <name type="scientific">Novosphingobium fluoreni</name>
    <dbReference type="NCBI Taxonomy" id="1391222"/>
    <lineage>
        <taxon>Bacteria</taxon>
        <taxon>Pseudomonadati</taxon>
        <taxon>Pseudomonadota</taxon>
        <taxon>Alphaproteobacteria</taxon>
        <taxon>Sphingomonadales</taxon>
        <taxon>Sphingomonadaceae</taxon>
        <taxon>Novosphingobium</taxon>
    </lineage>
</organism>
<evidence type="ECO:0000313" key="2">
    <source>
        <dbReference type="EMBL" id="MBB3940841.1"/>
    </source>
</evidence>
<sequence>MNKNTMLAALALVAVPTTAFALPVMYEEAVAHREEARILRSPIGGIQNSRWFDYRTNVNETRKELASDLRHASDTEDKRDAWDEYGSELRHERITYVEHMAKKGYRAPEVYVGD</sequence>
<dbReference type="EMBL" id="JACIDY010000006">
    <property type="protein sequence ID" value="MBB3940841.1"/>
    <property type="molecule type" value="Genomic_DNA"/>
</dbReference>
<gene>
    <name evidence="2" type="ORF">GGR39_002504</name>
</gene>
<keyword evidence="1" id="KW-0732">Signal</keyword>
<dbReference type="RefSeq" id="WP_183617429.1">
    <property type="nucleotide sequence ID" value="NZ_JACIDY010000006.1"/>
</dbReference>
<keyword evidence="3" id="KW-1185">Reference proteome</keyword>
<evidence type="ECO:0000256" key="1">
    <source>
        <dbReference type="SAM" id="SignalP"/>
    </source>
</evidence>
<dbReference type="AlphaFoldDB" id="A0A7W6C788"/>
<accession>A0A7W6C788</accession>
<protein>
    <recommendedName>
        <fullName evidence="4">DUF4148 domain-containing protein</fullName>
    </recommendedName>
</protein>
<proteinExistence type="predicted"/>
<comment type="caution">
    <text evidence="2">The sequence shown here is derived from an EMBL/GenBank/DDBJ whole genome shotgun (WGS) entry which is preliminary data.</text>
</comment>